<dbReference type="EMBL" id="CP025613">
    <property type="protein sequence ID" value="AUN33311.1"/>
    <property type="molecule type" value="Genomic_DNA"/>
</dbReference>
<evidence type="ECO:0000256" key="3">
    <source>
        <dbReference type="ARBA" id="ARBA00022989"/>
    </source>
</evidence>
<geneLocation type="plasmid" evidence="5 6">
    <name>unnamed1</name>
</geneLocation>
<dbReference type="InterPro" id="IPR020846">
    <property type="entry name" value="MFS_dom"/>
</dbReference>
<evidence type="ECO:0000256" key="1">
    <source>
        <dbReference type="ARBA" id="ARBA00004141"/>
    </source>
</evidence>
<dbReference type="AlphaFoldDB" id="A0A2K9NJV4"/>
<keyword evidence="4" id="KW-0472">Membrane</keyword>
<proteinExistence type="predicted"/>
<keyword evidence="6" id="KW-1185">Reference proteome</keyword>
<sequence length="434" mass="44864">MIRDLDEALETLPFGRLRVLVLLLVTSIIVLDGFDIQLAALAAPAMLAEWGLDRVAFGPVLAASLAGMAAGTALGGSIGDRIGRRPALIGAVLFFATMTALSALATGPVTLGLLRLATGLGLGAAVPNATALVAEWMPRRWRSYAVMLVIVAVPVGGMLGAALCAWMIPAFGWRACFILGGVAPVLLALIMIITLPESPQFLVTRDDRSNHLRHLVNRLAGDNRFDNVTIFRTSAPTPGKGGVAELLSVPLRAITWHLWAGFFAAMLALYGCLNWLPVLLSGLGLPMDQAVRGSMWFNLGGVAGALLGAWAGGRFGSARCLSALCLTGAFILSIAAIALALGHIPGVTAAMVPVLLAGGAILGVQVGLYGLAAARYPTSCRAAGIGWAATLGRGGAVVSALAGGWILAQPLGAALWLGVLTLALLYCWRAVRTL</sequence>
<dbReference type="KEGG" id="ncb:C0V82_23350"/>
<name>A0A2K9NJV4_9PROT</name>
<comment type="subcellular location">
    <subcellularLocation>
        <location evidence="1">Membrane</location>
        <topology evidence="1">Multi-pass membrane protein</topology>
    </subcellularLocation>
</comment>
<dbReference type="PROSITE" id="PS50850">
    <property type="entry name" value="MFS"/>
    <property type="match status" value="1"/>
</dbReference>
<evidence type="ECO:0000313" key="6">
    <source>
        <dbReference type="Proteomes" id="UP000234752"/>
    </source>
</evidence>
<organism evidence="5 6">
    <name type="scientific">Niveispirillum cyanobacteriorum</name>
    <dbReference type="NCBI Taxonomy" id="1612173"/>
    <lineage>
        <taxon>Bacteria</taxon>
        <taxon>Pseudomonadati</taxon>
        <taxon>Pseudomonadota</taxon>
        <taxon>Alphaproteobacteria</taxon>
        <taxon>Rhodospirillales</taxon>
        <taxon>Azospirillaceae</taxon>
        <taxon>Niveispirillum</taxon>
    </lineage>
</organism>
<keyword evidence="5" id="KW-0614">Plasmid</keyword>
<dbReference type="InterPro" id="IPR036259">
    <property type="entry name" value="MFS_trans_sf"/>
</dbReference>
<dbReference type="SUPFAM" id="SSF103473">
    <property type="entry name" value="MFS general substrate transporter"/>
    <property type="match status" value="1"/>
</dbReference>
<gene>
    <name evidence="5" type="ORF">C0V82_23350</name>
</gene>
<dbReference type="RefSeq" id="WP_102114827.1">
    <property type="nucleotide sequence ID" value="NZ_BMGN01000001.1"/>
</dbReference>
<evidence type="ECO:0000313" key="5">
    <source>
        <dbReference type="EMBL" id="AUN33311.1"/>
    </source>
</evidence>
<dbReference type="Proteomes" id="UP000234752">
    <property type="component" value="Plasmid unnamed1"/>
</dbReference>
<keyword evidence="2" id="KW-0812">Transmembrane</keyword>
<protein>
    <submittedName>
        <fullName evidence="5">MFS transporter</fullName>
    </submittedName>
</protein>
<evidence type="ECO:0000256" key="2">
    <source>
        <dbReference type="ARBA" id="ARBA00022692"/>
    </source>
</evidence>
<dbReference type="OrthoDB" id="9784658at2"/>
<reference evidence="5 6" key="1">
    <citation type="submission" date="2017-12" db="EMBL/GenBank/DDBJ databases">
        <title>Genomes of bacteria within cyanobacterial aggregates.</title>
        <authorList>
            <person name="Cai H."/>
        </authorList>
    </citation>
    <scope>NUCLEOTIDE SEQUENCE [LARGE SCALE GENOMIC DNA]</scope>
    <source>
        <strain evidence="5 6">TH16</strain>
        <plasmid evidence="5 6">unnamed1</plasmid>
    </source>
</reference>
<dbReference type="PANTHER" id="PTHR23508:SF10">
    <property type="entry name" value="CARBOXYLIC ACID TRANSPORTER PROTEIN HOMOLOG"/>
    <property type="match status" value="1"/>
</dbReference>
<dbReference type="GO" id="GO:0046943">
    <property type="term" value="F:carboxylic acid transmembrane transporter activity"/>
    <property type="evidence" value="ECO:0007669"/>
    <property type="project" value="TreeGrafter"/>
</dbReference>
<dbReference type="GO" id="GO:0005886">
    <property type="term" value="C:plasma membrane"/>
    <property type="evidence" value="ECO:0007669"/>
    <property type="project" value="TreeGrafter"/>
</dbReference>
<dbReference type="Pfam" id="PF07690">
    <property type="entry name" value="MFS_1"/>
    <property type="match status" value="1"/>
</dbReference>
<keyword evidence="3" id="KW-1133">Transmembrane helix</keyword>
<accession>A0A2K9NJV4</accession>
<dbReference type="PANTHER" id="PTHR23508">
    <property type="entry name" value="CARBOXYLIC ACID TRANSPORTER PROTEIN HOMOLOG"/>
    <property type="match status" value="1"/>
</dbReference>
<dbReference type="Gene3D" id="1.20.1250.20">
    <property type="entry name" value="MFS general substrate transporter like domains"/>
    <property type="match status" value="1"/>
</dbReference>
<evidence type="ECO:0000256" key="4">
    <source>
        <dbReference type="ARBA" id="ARBA00023136"/>
    </source>
</evidence>
<dbReference type="InterPro" id="IPR011701">
    <property type="entry name" value="MFS"/>
</dbReference>